<dbReference type="InterPro" id="IPR029071">
    <property type="entry name" value="Ubiquitin-like_domsf"/>
</dbReference>
<evidence type="ECO:0000256" key="1">
    <source>
        <dbReference type="SAM" id="MobiDB-lite"/>
    </source>
</evidence>
<evidence type="ECO:0000313" key="3">
    <source>
        <dbReference type="EMBL" id="EGG25400.1"/>
    </source>
</evidence>
<dbReference type="InterPro" id="IPR000626">
    <property type="entry name" value="Ubiquitin-like_dom"/>
</dbReference>
<sequence>MKINLLATNNYKTSFDEVSKDATIDSIKVELFRKHSDYLPTPSTLFADDTDYITETNVNSKCSSSSSDKMDVDCSSNNNSSVNNNNKQKQQQQQHENTLIHPYQIRILFGGKQLENYSTLAENSIQDGHTLLVTVSPVFIDPLQQEESKARNHYQSVAGESNSDKLYSAFSRVPESHSDKTDVDVVVEPPTPIVSYILSLNDQANDSFSNPFNPLAPLSDQEVSDLLVRVPTLESDTELKTPNNVPLNSQLYKCTKEKPPKIAKPKKGEQPAVTDKDLALQLDKMSLEQQVKRPEVSFPPVDILTATPVGSNVNVSRVQFVFSRPFIPIFDDISKMTVPFKISPEVEGASWKWMDGVTCVYQKGSYGLFPGSTPYTVTFDPSGYPDVEFDEELTKNKFWVFDTVTNTPVQLRCDGLKEPQFSIQFSQPVDPITQDLAKLISIKDQDRKKFSYEFLAWEHPDLSTTFKPKPENPKDEPIKANPKIVYLKIKGSFKLQTTYIVSFKPGLKSIEGSLSTLTKTKLTYQSPKLFSAGFDSKTQPTVSNCIVVLTRTPKPIHVTQITPEELESKIRFIPPAVITAVKTYGTSMNIEANFVPSTRYKLYLDGIESCDGDFLPSTILELKTPAEKAEIHFQQSTSFHYSYNLDPLVPPMITLFTKGLSKLTVRSYRILPHELKRFMNIKVALSQLYSFESTIGEDFQSLGLIPLKSQSVNVQREVKQRTETVIDLTEFFGANTPTLATESLLFFTFTDQEKEVRVGQVLQYTPLSISIQATSANVLVQVTDVIKNAPVPYPLIETYLTSAVPVSSGLGKDGFASIERKKAFDMVAATTKTDKRSYTCMVSYHNAVKSASNKLAWNVINDLGVYRPTDTVNIKGIIRIYNEDGIETPLEYFGDNSISSITYTLVDTRRKEFYKNTTVKLNYLGSFHISFKLPEDINLGDCKLTMKTNDDLHTHEMNISVLECKRKEFEVDFDVKSRHFQGSTNQGLLRKVVQGGDAFFVEAFGRAFTSEILANTMVNWRVDVSETSPLCMPDGYSIQTAPSNKLNVDFKSFEYVSRRNPSGRHQLRLAFSQMNRCLNVNVKAEMLDMTNRSETFSQSFTVLDDSVYLGVSAPKKIYNIDEELSIKAMVLSSSGKQIQDGKIHFLVKMVPWMNGVDEEEMPSKTILDTVYQPTADVPSIFNHKFDDRGHYTIEVYHVSDLGIHSTSQNYTVFVLGQQTAAEKEYVDTVPKITTEQQRRQFASKKSAEVSLTIEGSKDYEIGDVLDILVKTKLNNGRGYLIRQKLETVLTADPFTIVDGVFRTTHTITERDFPTVKFGCIVQGVLSFEYMDKTHQRFTDGYVEKTITVSRKTKTLTVEFEPFSKFATPKETHNVGVIVKDHNGKPVPNAEVTLIVADESLLQLSKRTANDWNPINFYPTRNNEYLQPFYLTECSQYSMPTEVVKTSSVPTSSINLTIRYFSGRIIRLDGIPISTTIEHIQKVVQDRDGLPPSSQRLFHLNKQMESGTLESNKITTDTTINLVFRLFGGSDDDEKSDCEDLMLAAKVIKVRDNFCPRATFETNVHTDEKGVARFKYVLPDNLTKYRMMALAMTNDKFGKTQEFFTSTLPVMIRQSPPRFLHYMDESIFPIVVQNIVDYDVEVSIAFRSNNCSLASKGFKSVIPAQSRIVVPCNVKSIVPNTNSSFQAILSSRVNSHGVKAEFTDAVKFDFPVYSATSLESTLISHILTKEKDVAQYPLNIPNWEQLDQESGGLTIQMSSNNLSKITPAIEYLLNYEYACTEQLCSKMLSLYVLKKVPQLFQKGDKSIPSDEKIDESLREMFILLDKRLKSDGVFSYWDGPKSYEYVNLYAYWVLTTLKSMGATVPASLLKNFATYVKSLLTFNEKKMKEEGISYFICKSFAAYLAHKSAQNVTVFANQLYNKGMNLYPDPSKFMSFFVFLMPILTSSKVTREIEDHIKITGSLAYLDSVDCNRFYSETRSTAFLILSMLAINPNYHLVPKLISGLESMRRTRGWYNTQDNAFSLYAIYRYCETSKLLESKIKTNIFINDSTADPTPTELTAESNYRRFIPMKTLIKNQGNVIIEKKGKGPLFHTLAFQYGPSNPIYKPVTDRGITIERKFIALGKEDDVVYDPQNNIKIKSGTKVKVQLTIKVRQLSSFVVVSDRLPAGLEPTNQVPWKKYWYDHANVRDKGAEIFIDTLYPGEYAFTYNCSAVCYGNYICPPSKIEEMYTPSTFGRTESHFVQII</sequence>
<gene>
    <name evidence="3" type="ORF">DFA_03649</name>
</gene>
<reference evidence="4" key="1">
    <citation type="journal article" date="2011" name="Genome Res.">
        <title>Phylogeny-wide analysis of social amoeba genomes highlights ancient origins for complex intercellular communication.</title>
        <authorList>
            <person name="Heidel A.J."/>
            <person name="Lawal H.M."/>
            <person name="Felder M."/>
            <person name="Schilde C."/>
            <person name="Helps N.R."/>
            <person name="Tunggal B."/>
            <person name="Rivero F."/>
            <person name="John U."/>
            <person name="Schleicher M."/>
            <person name="Eichinger L."/>
            <person name="Platzer M."/>
            <person name="Noegel A.A."/>
            <person name="Schaap P."/>
            <person name="Gloeckner G."/>
        </authorList>
    </citation>
    <scope>NUCLEOTIDE SEQUENCE [LARGE SCALE GENOMIC DNA]</scope>
    <source>
        <strain evidence="4">SH3</strain>
    </source>
</reference>
<accession>F4PIH1</accession>
<dbReference type="Gene3D" id="1.50.10.20">
    <property type="match status" value="1"/>
</dbReference>
<dbReference type="OrthoDB" id="20700at2759"/>
<feature type="domain" description="Ubiquitin-like" evidence="2">
    <location>
        <begin position="89"/>
        <end position="136"/>
    </location>
</feature>
<dbReference type="KEGG" id="dfa:DFA_03649"/>
<dbReference type="PANTHER" id="PTHR40094">
    <property type="entry name" value="ALPHA-2-MACROGLOBULIN HOMOLOG"/>
    <property type="match status" value="1"/>
</dbReference>
<dbReference type="Pfam" id="PF17973">
    <property type="entry name" value="bMG10"/>
    <property type="match status" value="1"/>
</dbReference>
<dbReference type="SMART" id="SM01360">
    <property type="entry name" value="A2M"/>
    <property type="match status" value="1"/>
</dbReference>
<dbReference type="STRING" id="1054147.F4PIH1"/>
<dbReference type="GO" id="GO:0004866">
    <property type="term" value="F:endopeptidase inhibitor activity"/>
    <property type="evidence" value="ECO:0007669"/>
    <property type="project" value="InterPro"/>
</dbReference>
<organism evidence="3 4">
    <name type="scientific">Cavenderia fasciculata</name>
    <name type="common">Slime mold</name>
    <name type="synonym">Dictyostelium fasciculatum</name>
    <dbReference type="NCBI Taxonomy" id="261658"/>
    <lineage>
        <taxon>Eukaryota</taxon>
        <taxon>Amoebozoa</taxon>
        <taxon>Evosea</taxon>
        <taxon>Eumycetozoa</taxon>
        <taxon>Dictyostelia</taxon>
        <taxon>Acytosteliales</taxon>
        <taxon>Cavenderiaceae</taxon>
        <taxon>Cavenderia</taxon>
    </lineage>
</organism>
<dbReference type="InterPro" id="IPR041246">
    <property type="entry name" value="Bact_MG10"/>
</dbReference>
<dbReference type="Pfam" id="PF00240">
    <property type="entry name" value="ubiquitin"/>
    <property type="match status" value="2"/>
</dbReference>
<feature type="region of interest" description="Disordered" evidence="1">
    <location>
        <begin position="57"/>
        <end position="96"/>
    </location>
</feature>
<proteinExistence type="predicted"/>
<dbReference type="SUPFAM" id="SSF54236">
    <property type="entry name" value="Ubiquitin-like"/>
    <property type="match status" value="2"/>
</dbReference>
<protein>
    <submittedName>
        <fullName evidence="3">Ubiquitin domain-containing protein</fullName>
    </submittedName>
</protein>
<dbReference type="RefSeq" id="XP_004363251.1">
    <property type="nucleotide sequence ID" value="XM_004363194.1"/>
</dbReference>
<dbReference type="PANTHER" id="PTHR40094:SF1">
    <property type="entry name" value="UBIQUITIN DOMAIN-CONTAINING PROTEIN"/>
    <property type="match status" value="1"/>
</dbReference>
<feature type="compositionally biased region" description="Low complexity" evidence="1">
    <location>
        <begin position="57"/>
        <end position="94"/>
    </location>
</feature>
<dbReference type="Gene3D" id="3.10.20.90">
    <property type="entry name" value="Phosphatidylinositol 3-kinase Catalytic Subunit, Chain A, domain 1"/>
    <property type="match status" value="2"/>
</dbReference>
<feature type="domain" description="Ubiquitin-like" evidence="2">
    <location>
        <begin position="1453"/>
        <end position="1528"/>
    </location>
</feature>
<dbReference type="InterPro" id="IPR008930">
    <property type="entry name" value="Terpenoid_cyclase/PrenylTrfase"/>
</dbReference>
<dbReference type="InterPro" id="IPR051802">
    <property type="entry name" value="YfhM-like"/>
</dbReference>
<evidence type="ECO:0000313" key="4">
    <source>
        <dbReference type="Proteomes" id="UP000007797"/>
    </source>
</evidence>
<dbReference type="OMA" id="FECCEQI"/>
<dbReference type="Pfam" id="PF00207">
    <property type="entry name" value="A2M"/>
    <property type="match status" value="1"/>
</dbReference>
<name>F4PIH1_CACFS</name>
<dbReference type="SUPFAM" id="SSF48239">
    <property type="entry name" value="Terpenoid cyclases/Protein prenyltransferases"/>
    <property type="match status" value="1"/>
</dbReference>
<dbReference type="InterPro" id="IPR001599">
    <property type="entry name" value="Macroglobln_a2"/>
</dbReference>
<keyword evidence="4" id="KW-1185">Reference proteome</keyword>
<dbReference type="PROSITE" id="PS50053">
    <property type="entry name" value="UBIQUITIN_2"/>
    <property type="match status" value="2"/>
</dbReference>
<dbReference type="Proteomes" id="UP000007797">
    <property type="component" value="Unassembled WGS sequence"/>
</dbReference>
<dbReference type="EMBL" id="GL883006">
    <property type="protein sequence ID" value="EGG25400.1"/>
    <property type="molecule type" value="Genomic_DNA"/>
</dbReference>
<dbReference type="GeneID" id="14876647"/>
<dbReference type="SMART" id="SM00213">
    <property type="entry name" value="UBQ"/>
    <property type="match status" value="2"/>
</dbReference>
<evidence type="ECO:0000259" key="2">
    <source>
        <dbReference type="PROSITE" id="PS50053"/>
    </source>
</evidence>
<dbReference type="Gene3D" id="2.60.40.1930">
    <property type="match status" value="1"/>
</dbReference>